<dbReference type="RefSeq" id="WP_066140497.1">
    <property type="nucleotide sequence ID" value="NZ_CBCSGM010000001.1"/>
</dbReference>
<dbReference type="InterPro" id="IPR000189">
    <property type="entry name" value="Transglyc_AS"/>
</dbReference>
<dbReference type="KEGG" id="blen:NCTC4824_02970"/>
<dbReference type="CDD" id="cd00254">
    <property type="entry name" value="LT-like"/>
    <property type="match status" value="1"/>
</dbReference>
<sequence>MNTLGQLKTLLDIQALRGFTDHSLNPAQNTGTSSFEELLQKSLIESDKAGEISAFTANSLGAVYNMSHLLQSQIPPVNHTGIAEKIDIPINKEISGQTKPLASNIEAIINKAADKYNLPAKLIKSIIKHESNFNPSVVSHAGATGLMQLMPRTAQGLGVTNILDPEQNVMGGSKYLRNMLDQYNGDLKLALAAYNAGPGNVNKYGGIPPFKETQAYVQKVTSTFYS</sequence>
<dbReference type="InterPro" id="IPR023346">
    <property type="entry name" value="Lysozyme-like_dom_sf"/>
</dbReference>
<keyword evidence="3" id="KW-0456">Lyase</keyword>
<dbReference type="Gene3D" id="1.10.530.10">
    <property type="match status" value="1"/>
</dbReference>
<proteinExistence type="inferred from homology"/>
<feature type="domain" description="Transglycosylase SLT" evidence="2">
    <location>
        <begin position="109"/>
        <end position="215"/>
    </location>
</feature>
<dbReference type="GO" id="GO:0000270">
    <property type="term" value="P:peptidoglycan metabolic process"/>
    <property type="evidence" value="ECO:0007669"/>
    <property type="project" value="InterPro"/>
</dbReference>
<keyword evidence="4" id="KW-1185">Reference proteome</keyword>
<evidence type="ECO:0000256" key="1">
    <source>
        <dbReference type="ARBA" id="ARBA00007734"/>
    </source>
</evidence>
<dbReference type="Pfam" id="PF01464">
    <property type="entry name" value="SLT"/>
    <property type="match status" value="1"/>
</dbReference>
<evidence type="ECO:0000313" key="4">
    <source>
        <dbReference type="Proteomes" id="UP000249134"/>
    </source>
</evidence>
<evidence type="ECO:0000313" key="3">
    <source>
        <dbReference type="EMBL" id="SQI60867.1"/>
    </source>
</evidence>
<gene>
    <name evidence="3" type="primary">slt</name>
    <name evidence="3" type="ORF">NCTC4824_02970</name>
</gene>
<dbReference type="PROSITE" id="PS00922">
    <property type="entry name" value="TRANSGLYCOSYLASE"/>
    <property type="match status" value="1"/>
</dbReference>
<dbReference type="AlphaFoldDB" id="A0A2X4W899"/>
<dbReference type="InterPro" id="IPR008258">
    <property type="entry name" value="Transglycosylase_SLT_dom_1"/>
</dbReference>
<comment type="similarity">
    <text evidence="1">Belongs to the transglycosylase Slt family.</text>
</comment>
<dbReference type="PANTHER" id="PTHR37423">
    <property type="entry name" value="SOLUBLE LYTIC MUREIN TRANSGLYCOSYLASE-RELATED"/>
    <property type="match status" value="1"/>
</dbReference>
<dbReference type="STRING" id="1348624.GCA_001591545_02018"/>
<accession>A0A2X4W899</accession>
<dbReference type="GO" id="GO:0008933">
    <property type="term" value="F:peptidoglycan lytic transglycosylase activity"/>
    <property type="evidence" value="ECO:0007669"/>
    <property type="project" value="InterPro"/>
</dbReference>
<organism evidence="3 4">
    <name type="scientific">Lederbergia lenta</name>
    <name type="common">Bacillus lentus</name>
    <dbReference type="NCBI Taxonomy" id="1467"/>
    <lineage>
        <taxon>Bacteria</taxon>
        <taxon>Bacillati</taxon>
        <taxon>Bacillota</taxon>
        <taxon>Bacilli</taxon>
        <taxon>Bacillales</taxon>
        <taxon>Bacillaceae</taxon>
        <taxon>Lederbergia</taxon>
    </lineage>
</organism>
<protein>
    <submittedName>
        <fullName evidence="3">Lytic transglycosylase</fullName>
        <ecNumber evidence="3">4.2.2.-</ecNumber>
    </submittedName>
</protein>
<dbReference type="PANTHER" id="PTHR37423:SF2">
    <property type="entry name" value="MEMBRANE-BOUND LYTIC MUREIN TRANSGLYCOSYLASE C"/>
    <property type="match status" value="1"/>
</dbReference>
<evidence type="ECO:0000259" key="2">
    <source>
        <dbReference type="Pfam" id="PF01464"/>
    </source>
</evidence>
<reference evidence="3 4" key="1">
    <citation type="submission" date="2018-06" db="EMBL/GenBank/DDBJ databases">
        <authorList>
            <consortium name="Pathogen Informatics"/>
            <person name="Doyle S."/>
        </authorList>
    </citation>
    <scope>NUCLEOTIDE SEQUENCE [LARGE SCALE GENOMIC DNA]</scope>
    <source>
        <strain evidence="3 4">NCTC4824</strain>
    </source>
</reference>
<dbReference type="Proteomes" id="UP000249134">
    <property type="component" value="Chromosome 1"/>
</dbReference>
<dbReference type="SUPFAM" id="SSF53955">
    <property type="entry name" value="Lysozyme-like"/>
    <property type="match status" value="1"/>
</dbReference>
<dbReference type="EMBL" id="LS483476">
    <property type="protein sequence ID" value="SQI60867.1"/>
    <property type="molecule type" value="Genomic_DNA"/>
</dbReference>
<name>A0A2X4W899_LEDLE</name>
<dbReference type="EC" id="4.2.2.-" evidence="3"/>
<dbReference type="GO" id="GO:0016020">
    <property type="term" value="C:membrane"/>
    <property type="evidence" value="ECO:0007669"/>
    <property type="project" value="InterPro"/>
</dbReference>